<feature type="domain" description="LISCH7" evidence="10">
    <location>
        <begin position="197"/>
        <end position="244"/>
    </location>
</feature>
<feature type="region of interest" description="Disordered" evidence="7">
    <location>
        <begin position="366"/>
        <end position="414"/>
    </location>
</feature>
<keyword evidence="5" id="KW-0393">Immunoglobulin domain</keyword>
<reference evidence="12" key="1">
    <citation type="submission" date="2025-08" db="UniProtKB">
        <authorList>
            <consortium name="RefSeq"/>
        </authorList>
    </citation>
    <scope>IDENTIFICATION</scope>
    <source>
        <tissue evidence="12">Sperm</tissue>
    </source>
</reference>
<dbReference type="AlphaFoldDB" id="A0AAJ7X3U8"/>
<evidence type="ECO:0000313" key="12">
    <source>
        <dbReference type="RefSeq" id="XP_032820519.1"/>
    </source>
</evidence>
<dbReference type="PANTHER" id="PTHR15923">
    <property type="entry name" value="TRANSMEMBRANE AND IMMUNOGLOBULIN DOMAIN-CONTAINING PROTEIN"/>
    <property type="match status" value="1"/>
</dbReference>
<keyword evidence="9" id="KW-0732">Signal</keyword>
<evidence type="ECO:0000313" key="11">
    <source>
        <dbReference type="Proteomes" id="UP001318040"/>
    </source>
</evidence>
<feature type="compositionally biased region" description="Basic and acidic residues" evidence="7">
    <location>
        <begin position="426"/>
        <end position="437"/>
    </location>
</feature>
<keyword evidence="3 8" id="KW-0472">Membrane</keyword>
<feature type="compositionally biased region" description="Basic and acidic residues" evidence="7">
    <location>
        <begin position="472"/>
        <end position="487"/>
    </location>
</feature>
<feature type="signal peptide" evidence="9">
    <location>
        <begin position="1"/>
        <end position="27"/>
    </location>
</feature>
<evidence type="ECO:0000256" key="5">
    <source>
        <dbReference type="ARBA" id="ARBA00023319"/>
    </source>
</evidence>
<evidence type="ECO:0000256" key="8">
    <source>
        <dbReference type="SAM" id="Phobius"/>
    </source>
</evidence>
<keyword evidence="1 8" id="KW-0812">Transmembrane</keyword>
<dbReference type="Pfam" id="PF05624">
    <property type="entry name" value="LSR"/>
    <property type="match status" value="1"/>
</dbReference>
<feature type="compositionally biased region" description="Basic residues" evidence="7">
    <location>
        <begin position="443"/>
        <end position="454"/>
    </location>
</feature>
<dbReference type="Proteomes" id="UP001318040">
    <property type="component" value="Chromosome 32"/>
</dbReference>
<feature type="region of interest" description="Disordered" evidence="7">
    <location>
        <begin position="426"/>
        <end position="658"/>
    </location>
</feature>
<feature type="compositionally biased region" description="Basic residues" evidence="7">
    <location>
        <begin position="528"/>
        <end position="538"/>
    </location>
</feature>
<dbReference type="KEGG" id="pmrn:116948182"/>
<proteinExistence type="predicted"/>
<feature type="chain" id="PRO_5042588384" evidence="9">
    <location>
        <begin position="28"/>
        <end position="658"/>
    </location>
</feature>
<dbReference type="InterPro" id="IPR051874">
    <property type="entry name" value="Ig-like_domain-LISCH7"/>
</dbReference>
<evidence type="ECO:0000256" key="3">
    <source>
        <dbReference type="ARBA" id="ARBA00023136"/>
    </source>
</evidence>
<evidence type="ECO:0000256" key="1">
    <source>
        <dbReference type="ARBA" id="ARBA00022692"/>
    </source>
</evidence>
<organism evidence="11 12">
    <name type="scientific">Petromyzon marinus</name>
    <name type="common">Sea lamprey</name>
    <dbReference type="NCBI Taxonomy" id="7757"/>
    <lineage>
        <taxon>Eukaryota</taxon>
        <taxon>Metazoa</taxon>
        <taxon>Chordata</taxon>
        <taxon>Craniata</taxon>
        <taxon>Vertebrata</taxon>
        <taxon>Cyclostomata</taxon>
        <taxon>Hyperoartia</taxon>
        <taxon>Petromyzontiformes</taxon>
        <taxon>Petromyzontidae</taxon>
        <taxon>Petromyzon</taxon>
    </lineage>
</organism>
<evidence type="ECO:0000256" key="4">
    <source>
        <dbReference type="ARBA" id="ARBA00023157"/>
    </source>
</evidence>
<dbReference type="RefSeq" id="XP_032820519.1">
    <property type="nucleotide sequence ID" value="XM_032964628.1"/>
</dbReference>
<feature type="compositionally biased region" description="Gly residues" evidence="7">
    <location>
        <begin position="512"/>
        <end position="523"/>
    </location>
</feature>
<gene>
    <name evidence="12" type="primary">LOC116948182</name>
</gene>
<dbReference type="GO" id="GO:0016020">
    <property type="term" value="C:membrane"/>
    <property type="evidence" value="ECO:0007669"/>
    <property type="project" value="TreeGrafter"/>
</dbReference>
<name>A0AAJ7X3U8_PETMA</name>
<keyword evidence="11" id="KW-1185">Reference proteome</keyword>
<sequence length="658" mass="71910">MMKMMKMKNAFCAGLFCALRLFGAAVAVQVFAPRRMNVAMLFSSATLRCDYTAVGGSSQPPIVLWKFKPYCRDRLSALFAGPASQGTSDYAEAKLPGYDSNVDCPEEPRPVRIVATKHGNAVTLGDDYKRRSVTVVNDADLYFGQTEWGDGGFYLCSVVSNTDLTGDNEVKMELWVLGKTIEKVELLPGFQIANLPDWLFVLLVVLGGLLLIILLAVCWCQCCPHTCCCYVRCPCCPRRCCCPRALYEAGKAATYGYASDAPSLSGLHAAREPLSLYHVPTNTRSQRSQHDASVRSGYRVQADRSSSSMKVLYYVEKELAKLDPSRLHTVEKASSMSELTSLHDDNGAGDLREALRHAKLRALPPISDLGEGLSLGSGTGAASRNSVHAASRGRERDGAAGGYRDSSRHGWSCHDQIGQRWDGREFLDREPDSDKDPSPYSGSRRHANWHRSRSRDRLDSDLDSTTDLSGGYERERSRRESNREPRGYRTNSYLVRHSDDDDHRRHHHDGVAGAGGKASGRGGDGSHRQQRRDGRHRGGGGDRERPARPRSVRGSERDLERDASPHSPQVAGTRGAGDPGSGSVRAGRGSHSRGHGAREERPPSYRVAAAAAEPGEGSLPPYSPPVSHHNQGSRSSSARAGPRRLNADESVNRGSLRV</sequence>
<comment type="subcellular location">
    <subcellularLocation>
        <location evidence="6">Endomembrane system</location>
        <topology evidence="6">Single-pass type I membrane protein</topology>
    </subcellularLocation>
</comment>
<evidence type="ECO:0000256" key="7">
    <source>
        <dbReference type="SAM" id="MobiDB-lite"/>
    </source>
</evidence>
<dbReference type="GO" id="GO:0012505">
    <property type="term" value="C:endomembrane system"/>
    <property type="evidence" value="ECO:0007669"/>
    <property type="project" value="UniProtKB-SubCell"/>
</dbReference>
<evidence type="ECO:0000256" key="2">
    <source>
        <dbReference type="ARBA" id="ARBA00022989"/>
    </source>
</evidence>
<evidence type="ECO:0000256" key="9">
    <source>
        <dbReference type="SAM" id="SignalP"/>
    </source>
</evidence>
<keyword evidence="4" id="KW-1015">Disulfide bond</keyword>
<dbReference type="InterPro" id="IPR008664">
    <property type="entry name" value="LISCH7"/>
</dbReference>
<evidence type="ECO:0000259" key="10">
    <source>
        <dbReference type="Pfam" id="PF05624"/>
    </source>
</evidence>
<feature type="transmembrane region" description="Helical" evidence="8">
    <location>
        <begin position="198"/>
        <end position="220"/>
    </location>
</feature>
<protein>
    <submittedName>
        <fullName evidence="12">Lipolysis-stimulated lipoprotein receptor-like</fullName>
    </submittedName>
</protein>
<evidence type="ECO:0000256" key="6">
    <source>
        <dbReference type="ARBA" id="ARBA00046288"/>
    </source>
</evidence>
<feature type="compositionally biased region" description="Low complexity" evidence="7">
    <location>
        <begin position="632"/>
        <end position="644"/>
    </location>
</feature>
<accession>A0AAJ7X3U8</accession>
<feature type="compositionally biased region" description="Basic and acidic residues" evidence="7">
    <location>
        <begin position="539"/>
        <end position="564"/>
    </location>
</feature>
<keyword evidence="2 8" id="KW-1133">Transmembrane helix</keyword>